<dbReference type="Proteomes" id="UP001209570">
    <property type="component" value="Unassembled WGS sequence"/>
</dbReference>
<protein>
    <submittedName>
        <fullName evidence="2">Uncharacterized protein</fullName>
    </submittedName>
</protein>
<accession>A0AAD5LTH3</accession>
<dbReference type="InterPro" id="IPR032675">
    <property type="entry name" value="LRR_dom_sf"/>
</dbReference>
<sequence length="1321" mass="146693">MATFATAEHARLSSLMRNWETHNALRHHPTQVSVPPRLLVMRCWDRGGRETCAAFKVCWIESGSDARVLAEWLHLVQLAARAGPAVFQLLYAPYACWHAQADCAFCERNERRVSVELLCARITGRRSSSKITHWNSASVLHAVLTHWQGEDDPSASASFKQVCAAIRALVGAARLAPAVPIELDVVLDLRSREATLPHGDIISLRNIVSSNQQELLELSAFTVVVGEASIPRAHIDDMVSDMLLGETPLRFKALGSQRSEWNWLLESTKMRDMVEHGWLQLSLCELHLTSRRADTKLLVQICEALLPFSSLKSLCLDWTIAASGAEDNGLEDLNRLLFSEESKVRLDELTLRLQEDGFDDDSMGSPHASPRNRPKERLPLRHKKIELWTGAASCAVVTPLLENAARYPPETLCVVGSTPIHSAKLRDILLTHTFLQRLTLSSIKCDAGDLLELALLSSGVEQLGVGRRSAPMPWRHLRALSLHFQTTTADEEATSKTIDVLLRVLGSRLTELTLSNDGEGFSARTAGVIQDRCPKLQTLSVSGFSRHFLSTLDAGYTIMTAHIRYLTLGLTTTGSKIAVLELFRLLLNDSNRITRVLRELRITEEVLNARYARKKRIFPTNESDSSKRKFTQAAFSVLAANPRIRLVLDPHDPLRGWPGAPVRHRFAMQAELPLLSSRLALLSVLSRKELDVPRDVLEIVWAFLKHCDVFRGVLYFDVANDLLDVGSHGRATLRIPATVTTEMVVTTKLGCRLRLAVDLVNALSSCRGCDPERHSAFWRRVVAKLWVDATYPLTFAIPGHAMMPFDATTFSSFQVEIDSAESEQGRDVATIISQVWRQFVMIEAYEDVAAIRAAVLTSLLASAGALLRLLAFEALSLRRLTFFHSQLISPELVGAVWSIVAHAPTLREINVRFRDHHYARDETHRRHIVSWMVYAMHEATRTLETCLFPDFDLHLLPTSDHSSSSPLKAVAEETVREYGRPAEWHKIGTRVTLNAGTSLYAKPFVHGVSGVDVVAVVDSSIELPLVVSMDSTGWLGVVMPGSGLCWAASRTARRHHTEPPLPSRSGIHSLCLLHAGPGAFQVLTTMLDPSVITSLSLSLRFPSDLLPCVLSSCPQLTHLGLQDDTSAVTPLLQAYEAGTCSVRSLVLTTDRIRPAAETRPLFRALSDQSTRVSQTLRGLWLDNVAGDESIVRSIQQLLRCNSTLSRLHVSMNASVETQPFAAALVDLEPFGDTLLVDPRAIATRRAFLSVLHRPETEFARRRAFDALVCSRILAFAAPFVFRRISWVNEWRRMGLSSFRNALMGATASQWIEDATADRAVD</sequence>
<evidence type="ECO:0000256" key="1">
    <source>
        <dbReference type="SAM" id="MobiDB-lite"/>
    </source>
</evidence>
<dbReference type="SUPFAM" id="SSF52047">
    <property type="entry name" value="RNI-like"/>
    <property type="match status" value="2"/>
</dbReference>
<dbReference type="Gene3D" id="3.80.10.10">
    <property type="entry name" value="Ribonuclease Inhibitor"/>
    <property type="match status" value="1"/>
</dbReference>
<comment type="caution">
    <text evidence="2">The sequence shown here is derived from an EMBL/GenBank/DDBJ whole genome shotgun (WGS) entry which is preliminary data.</text>
</comment>
<evidence type="ECO:0000313" key="2">
    <source>
        <dbReference type="EMBL" id="KAJ0393014.1"/>
    </source>
</evidence>
<gene>
    <name evidence="2" type="ORF">P43SY_005897</name>
</gene>
<feature type="region of interest" description="Disordered" evidence="1">
    <location>
        <begin position="357"/>
        <end position="376"/>
    </location>
</feature>
<evidence type="ECO:0000313" key="3">
    <source>
        <dbReference type="Proteomes" id="UP001209570"/>
    </source>
</evidence>
<keyword evidence="3" id="KW-1185">Reference proteome</keyword>
<dbReference type="EMBL" id="JAKCXM010000542">
    <property type="protein sequence ID" value="KAJ0393014.1"/>
    <property type="molecule type" value="Genomic_DNA"/>
</dbReference>
<proteinExistence type="predicted"/>
<name>A0AAD5LTH3_PYTIN</name>
<reference evidence="2" key="1">
    <citation type="submission" date="2021-12" db="EMBL/GenBank/DDBJ databases">
        <title>Prjna785345.</title>
        <authorList>
            <person name="Rujirawat T."/>
            <person name="Krajaejun T."/>
        </authorList>
    </citation>
    <scope>NUCLEOTIDE SEQUENCE</scope>
    <source>
        <strain evidence="2">Pi057C3</strain>
    </source>
</reference>
<organism evidence="2 3">
    <name type="scientific">Pythium insidiosum</name>
    <name type="common">Pythiosis disease agent</name>
    <dbReference type="NCBI Taxonomy" id="114742"/>
    <lineage>
        <taxon>Eukaryota</taxon>
        <taxon>Sar</taxon>
        <taxon>Stramenopiles</taxon>
        <taxon>Oomycota</taxon>
        <taxon>Peronosporomycetes</taxon>
        <taxon>Pythiales</taxon>
        <taxon>Pythiaceae</taxon>
        <taxon>Pythium</taxon>
    </lineage>
</organism>